<dbReference type="Proteomes" id="UP000619260">
    <property type="component" value="Unassembled WGS sequence"/>
</dbReference>
<reference evidence="2" key="1">
    <citation type="submission" date="2021-01" db="EMBL/GenBank/DDBJ databases">
        <title>Whole genome shotgun sequence of Virgisporangium aliadipatigenens NBRC 105644.</title>
        <authorList>
            <person name="Komaki H."/>
            <person name="Tamura T."/>
        </authorList>
    </citation>
    <scope>NUCLEOTIDE SEQUENCE</scope>
    <source>
        <strain evidence="2">NBRC 105644</strain>
    </source>
</reference>
<protein>
    <recommendedName>
        <fullName evidence="1">CYTH domain-containing protein</fullName>
    </recommendedName>
</protein>
<gene>
    <name evidence="2" type="ORF">Val02_43860</name>
</gene>
<dbReference type="Pfam" id="PF01928">
    <property type="entry name" value="CYTH"/>
    <property type="match status" value="1"/>
</dbReference>
<dbReference type="CDD" id="cd07890">
    <property type="entry name" value="CYTH-like_AC_IV-like"/>
    <property type="match status" value="1"/>
</dbReference>
<dbReference type="EMBL" id="BOPF01000015">
    <property type="protein sequence ID" value="GIJ47500.1"/>
    <property type="molecule type" value="Genomic_DNA"/>
</dbReference>
<dbReference type="PROSITE" id="PS51707">
    <property type="entry name" value="CYTH"/>
    <property type="match status" value="1"/>
</dbReference>
<feature type="domain" description="CYTH" evidence="1">
    <location>
        <begin position="4"/>
        <end position="172"/>
    </location>
</feature>
<dbReference type="PANTHER" id="PTHR21028:SF2">
    <property type="entry name" value="CYTH DOMAIN-CONTAINING PROTEIN"/>
    <property type="match status" value="1"/>
</dbReference>
<evidence type="ECO:0000259" key="1">
    <source>
        <dbReference type="PROSITE" id="PS51707"/>
    </source>
</evidence>
<dbReference type="SMART" id="SM01118">
    <property type="entry name" value="CYTH"/>
    <property type="match status" value="1"/>
</dbReference>
<evidence type="ECO:0000313" key="3">
    <source>
        <dbReference type="Proteomes" id="UP000619260"/>
    </source>
</evidence>
<dbReference type="InterPro" id="IPR033469">
    <property type="entry name" value="CYTH-like_dom_sf"/>
</dbReference>
<dbReference type="AlphaFoldDB" id="A0A8J4DQW6"/>
<name>A0A8J4DQW6_9ACTN</name>
<organism evidence="2 3">
    <name type="scientific">Virgisporangium aliadipatigenens</name>
    <dbReference type="NCBI Taxonomy" id="741659"/>
    <lineage>
        <taxon>Bacteria</taxon>
        <taxon>Bacillati</taxon>
        <taxon>Actinomycetota</taxon>
        <taxon>Actinomycetes</taxon>
        <taxon>Micromonosporales</taxon>
        <taxon>Micromonosporaceae</taxon>
        <taxon>Virgisporangium</taxon>
    </lineage>
</organism>
<evidence type="ECO:0000313" key="2">
    <source>
        <dbReference type="EMBL" id="GIJ47500.1"/>
    </source>
</evidence>
<sequence>MTGVVENESKHRVVDRSGLVVALAALGFAPGEPDPQVDEYYDGAGRPLAAGDLVCRLRVRDTRVMVAFKGPRQRHEDGSHWRVEIEFPVPDLAEARASLTRQGLTCVWRLEKRRRRYRRDGGGAEVCLDELPRLGLFVELEGEPAEVTDLRGRLAGLIDGAEPRNYQEIALAAGAPPTGLVFP</sequence>
<dbReference type="RefSeq" id="WP_203901004.1">
    <property type="nucleotide sequence ID" value="NZ_BOPF01000015.1"/>
</dbReference>
<dbReference type="InterPro" id="IPR023577">
    <property type="entry name" value="CYTH_domain"/>
</dbReference>
<keyword evidence="3" id="KW-1185">Reference proteome</keyword>
<dbReference type="SUPFAM" id="SSF55154">
    <property type="entry name" value="CYTH-like phosphatases"/>
    <property type="match status" value="1"/>
</dbReference>
<comment type="caution">
    <text evidence="2">The sequence shown here is derived from an EMBL/GenBank/DDBJ whole genome shotgun (WGS) entry which is preliminary data.</text>
</comment>
<dbReference type="PANTHER" id="PTHR21028">
    <property type="entry name" value="SI:CH211-156B7.4"/>
    <property type="match status" value="1"/>
</dbReference>
<proteinExistence type="predicted"/>
<accession>A0A8J4DQW6</accession>
<dbReference type="Gene3D" id="2.40.320.10">
    <property type="entry name" value="Hypothetical Protein Pfu-838710-001"/>
    <property type="match status" value="1"/>
</dbReference>
<dbReference type="InterPro" id="IPR008173">
    <property type="entry name" value="Adenylyl_cyclase_CyaB"/>
</dbReference>